<dbReference type="RefSeq" id="WP_310576982.1">
    <property type="nucleotide sequence ID" value="NZ_JAVKPK010000078.1"/>
</dbReference>
<gene>
    <name evidence="1" type="ORF">RG963_14425</name>
</gene>
<evidence type="ECO:0000313" key="1">
    <source>
        <dbReference type="EMBL" id="MDR7666953.1"/>
    </source>
</evidence>
<accession>A0ABU2D4R0</accession>
<dbReference type="EMBL" id="JAVKPK010000078">
    <property type="protein sequence ID" value="MDR7666953.1"/>
    <property type="molecule type" value="Genomic_DNA"/>
</dbReference>
<name>A0ABU2D4R0_9EURY</name>
<comment type="caution">
    <text evidence="1">The sequence shown here is derived from an EMBL/GenBank/DDBJ whole genome shotgun (WGS) entry which is preliminary data.</text>
</comment>
<reference evidence="2" key="1">
    <citation type="submission" date="2023-07" db="EMBL/GenBank/DDBJ databases">
        <title>Whole-genome sequencing of a new Methanosarcina sp. Z-7115.</title>
        <authorList>
            <person name="Zhilina T.N."/>
            <person name="Merkel A.Y."/>
        </authorList>
    </citation>
    <scope>NUCLEOTIDE SEQUENCE [LARGE SCALE GENOMIC DNA]</scope>
    <source>
        <strain evidence="2">Z-7115</strain>
    </source>
</reference>
<dbReference type="Proteomes" id="UP001246244">
    <property type="component" value="Unassembled WGS sequence"/>
</dbReference>
<evidence type="ECO:0000313" key="2">
    <source>
        <dbReference type="Proteomes" id="UP001246244"/>
    </source>
</evidence>
<sequence length="53" mass="5323">MPLFLTFALVANSAVCGAGSGAPLLNTAGFFAFICAGAEKSDPATGLVSYRLL</sequence>
<organism evidence="1 2">
    <name type="scientific">Methanosarcina baikalica</name>
    <dbReference type="NCBI Taxonomy" id="3073890"/>
    <lineage>
        <taxon>Archaea</taxon>
        <taxon>Methanobacteriati</taxon>
        <taxon>Methanobacteriota</taxon>
        <taxon>Stenosarchaea group</taxon>
        <taxon>Methanomicrobia</taxon>
        <taxon>Methanosarcinales</taxon>
        <taxon>Methanosarcinaceae</taxon>
        <taxon>Methanosarcina</taxon>
    </lineage>
</organism>
<proteinExistence type="predicted"/>
<keyword evidence="2" id="KW-1185">Reference proteome</keyword>
<protein>
    <submittedName>
        <fullName evidence="1">Uncharacterized protein</fullName>
    </submittedName>
</protein>